<dbReference type="PANTHER" id="PTHR30246:SF1">
    <property type="entry name" value="2-DEHYDRO-3-DEOXY-6-PHOSPHOGALACTONATE ALDOLASE-RELATED"/>
    <property type="match status" value="1"/>
</dbReference>
<dbReference type="Gene3D" id="3.20.20.70">
    <property type="entry name" value="Aldolase class I"/>
    <property type="match status" value="1"/>
</dbReference>
<dbReference type="EMBL" id="CADCUZ010000166">
    <property type="protein sequence ID" value="CAA9439372.1"/>
    <property type="molecule type" value="Genomic_DNA"/>
</dbReference>
<reference evidence="6" key="1">
    <citation type="submission" date="2020-02" db="EMBL/GenBank/DDBJ databases">
        <authorList>
            <person name="Meier V. D."/>
        </authorList>
    </citation>
    <scope>NUCLEOTIDE SEQUENCE</scope>
    <source>
        <strain evidence="6">AVDCRST_MAG55</strain>
    </source>
</reference>
<dbReference type="GO" id="GO:0008675">
    <property type="term" value="F:2-dehydro-3-deoxy-phosphogluconate aldolase activity"/>
    <property type="evidence" value="ECO:0007669"/>
    <property type="project" value="UniProtKB-EC"/>
</dbReference>
<name>A0A6J4QBS9_9ACTN</name>
<dbReference type="SUPFAM" id="SSF51569">
    <property type="entry name" value="Aldolase"/>
    <property type="match status" value="1"/>
</dbReference>
<dbReference type="InterPro" id="IPR000887">
    <property type="entry name" value="Aldlse_KDPG_KHG"/>
</dbReference>
<dbReference type="Pfam" id="PF01081">
    <property type="entry name" value="Aldolase"/>
    <property type="match status" value="1"/>
</dbReference>
<evidence type="ECO:0000313" key="6">
    <source>
        <dbReference type="EMBL" id="CAA9439372.1"/>
    </source>
</evidence>
<sequence>MEPDRTLKKTEDLGLLAVVRGESRSAALEVVGALVEGGVLGIEITFTTPDAPQVIRDLDEEYGDDILLGAGTVITREQVDQAAEAGSTFLVSPGCDPELLPAMLETGLLVLPGVLTPSEVMLARRLGAPAVKLFPGSSGGPSFLKALLGPFPDVFFVPTGGVSVDNVSDWFAAGARTVGAGSALAPPSLAGRERNEVVETATRFAEAVHTARKR</sequence>
<dbReference type="EC" id="4.1.2.14" evidence="6"/>
<keyword evidence="5" id="KW-0119">Carbohydrate metabolism</keyword>
<evidence type="ECO:0000256" key="4">
    <source>
        <dbReference type="ARBA" id="ARBA00023239"/>
    </source>
</evidence>
<gene>
    <name evidence="6" type="ORF">AVDCRST_MAG55-3290</name>
</gene>
<comment type="subunit">
    <text evidence="3">Homotrimer.</text>
</comment>
<protein>
    <submittedName>
        <fullName evidence="6">4-hydroxy-2-oxoglutarate aldolase @ 2-dehydro-3-deoxyphosphogluconate aldolase</fullName>
        <ecNumber evidence="6">4.1.2.14</ecNumber>
        <ecNumber evidence="6">4.1.3.16</ecNumber>
    </submittedName>
</protein>
<evidence type="ECO:0000256" key="1">
    <source>
        <dbReference type="ARBA" id="ARBA00004761"/>
    </source>
</evidence>
<evidence type="ECO:0000256" key="2">
    <source>
        <dbReference type="ARBA" id="ARBA00006906"/>
    </source>
</evidence>
<dbReference type="AlphaFoldDB" id="A0A6J4QBS9"/>
<comment type="similarity">
    <text evidence="2">Belongs to the KHG/KDPG aldolase family.</text>
</comment>
<dbReference type="EC" id="4.1.3.16" evidence="6"/>
<evidence type="ECO:0000256" key="5">
    <source>
        <dbReference type="ARBA" id="ARBA00023277"/>
    </source>
</evidence>
<dbReference type="NCBIfam" id="TIGR01182">
    <property type="entry name" value="eda"/>
    <property type="match status" value="1"/>
</dbReference>
<dbReference type="GO" id="GO:0008700">
    <property type="term" value="F:(R,S)-4-hydroxy-2-oxoglutarate aldolase activity"/>
    <property type="evidence" value="ECO:0007669"/>
    <property type="project" value="UniProtKB-EC"/>
</dbReference>
<accession>A0A6J4QBS9</accession>
<organism evidence="6">
    <name type="scientific">uncultured Rubrobacteraceae bacterium</name>
    <dbReference type="NCBI Taxonomy" id="349277"/>
    <lineage>
        <taxon>Bacteria</taxon>
        <taxon>Bacillati</taxon>
        <taxon>Actinomycetota</taxon>
        <taxon>Rubrobacteria</taxon>
        <taxon>Rubrobacterales</taxon>
        <taxon>Rubrobacteraceae</taxon>
        <taxon>environmental samples</taxon>
    </lineage>
</organism>
<evidence type="ECO:0000256" key="3">
    <source>
        <dbReference type="ARBA" id="ARBA00011233"/>
    </source>
</evidence>
<dbReference type="PANTHER" id="PTHR30246">
    <property type="entry name" value="2-KETO-3-DEOXY-6-PHOSPHOGLUCONATE ALDOLASE"/>
    <property type="match status" value="1"/>
</dbReference>
<comment type="pathway">
    <text evidence="1">Carbohydrate acid metabolism.</text>
</comment>
<keyword evidence="4 6" id="KW-0456">Lyase</keyword>
<proteinExistence type="inferred from homology"/>
<dbReference type="InterPro" id="IPR013785">
    <property type="entry name" value="Aldolase_TIM"/>
</dbReference>
<dbReference type="CDD" id="cd00452">
    <property type="entry name" value="KDPG_aldolase"/>
    <property type="match status" value="1"/>
</dbReference>